<evidence type="ECO:0000256" key="1">
    <source>
        <dbReference type="SAM" id="Phobius"/>
    </source>
</evidence>
<feature type="transmembrane region" description="Helical" evidence="1">
    <location>
        <begin position="60"/>
        <end position="79"/>
    </location>
</feature>
<gene>
    <name evidence="3" type="ORF">Pmar_PMAR005449</name>
</gene>
<accession>C5M002</accession>
<dbReference type="GeneID" id="9036988"/>
<feature type="transmembrane region" description="Helical" evidence="1">
    <location>
        <begin position="86"/>
        <end position="109"/>
    </location>
</feature>
<sequence length="183" mass="18169">MLRPSAGIRAVHGPTAALVVLLAVAEEAAGFWSVNLEAVEATTPTVVAVVAVGRTDHVTVGAFVANPAPVVIAVVMVTLEVEVAVVVEIVVAAVEVAVVVVEVAVVVVVEVAVEVAVVVVVAVAGVVEVVAAAVVVVVVVALAAPSAATPLHALLCPLVSAAPVVQIPGRGTLILQPPELPEQ</sequence>
<protein>
    <submittedName>
        <fullName evidence="3">Uncharacterized protein</fullName>
    </submittedName>
</protein>
<dbReference type="AlphaFoldDB" id="C5M002"/>
<reference evidence="3 4" key="1">
    <citation type="submission" date="2008-07" db="EMBL/GenBank/DDBJ databases">
        <authorList>
            <person name="El-Sayed N."/>
            <person name="Caler E."/>
            <person name="Inman J."/>
            <person name="Amedeo P."/>
            <person name="Hass B."/>
            <person name="Wortman J."/>
        </authorList>
    </citation>
    <scope>NUCLEOTIDE SEQUENCE [LARGE SCALE GENOMIC DNA]</scope>
    <source>
        <strain evidence="4">ATCC 50983 / TXsc</strain>
    </source>
</reference>
<keyword evidence="1" id="KW-1133">Transmembrane helix</keyword>
<dbReference type="EMBL" id="GG686982">
    <property type="protein sequence ID" value="EEQ97692.1"/>
    <property type="molecule type" value="Genomic_DNA"/>
</dbReference>
<dbReference type="Proteomes" id="UP000007800">
    <property type="component" value="Unassembled WGS sequence"/>
</dbReference>
<keyword evidence="4" id="KW-1185">Reference proteome</keyword>
<proteinExistence type="predicted"/>
<dbReference type="RefSeq" id="XP_002764975.1">
    <property type="nucleotide sequence ID" value="XM_002764929.1"/>
</dbReference>
<keyword evidence="2" id="KW-0732">Signal</keyword>
<organism evidence="4">
    <name type="scientific">Perkinsus marinus (strain ATCC 50983 / TXsc)</name>
    <dbReference type="NCBI Taxonomy" id="423536"/>
    <lineage>
        <taxon>Eukaryota</taxon>
        <taxon>Sar</taxon>
        <taxon>Alveolata</taxon>
        <taxon>Perkinsozoa</taxon>
        <taxon>Perkinsea</taxon>
        <taxon>Perkinsida</taxon>
        <taxon>Perkinsidae</taxon>
        <taxon>Perkinsus</taxon>
    </lineage>
</organism>
<feature type="transmembrane region" description="Helical" evidence="1">
    <location>
        <begin position="115"/>
        <end position="144"/>
    </location>
</feature>
<name>C5M002_PERM5</name>
<keyword evidence="1" id="KW-0812">Transmembrane</keyword>
<evidence type="ECO:0000313" key="3">
    <source>
        <dbReference type="EMBL" id="EEQ97692.1"/>
    </source>
</evidence>
<evidence type="ECO:0000256" key="2">
    <source>
        <dbReference type="SAM" id="SignalP"/>
    </source>
</evidence>
<keyword evidence="1" id="KW-0472">Membrane</keyword>
<evidence type="ECO:0000313" key="4">
    <source>
        <dbReference type="Proteomes" id="UP000007800"/>
    </source>
</evidence>
<feature type="chain" id="PRO_5002955157" evidence="2">
    <location>
        <begin position="31"/>
        <end position="183"/>
    </location>
</feature>
<feature type="signal peptide" evidence="2">
    <location>
        <begin position="1"/>
        <end position="30"/>
    </location>
</feature>
<dbReference type="InParanoid" id="C5M002"/>